<evidence type="ECO:0000313" key="3">
    <source>
        <dbReference type="Proteomes" id="UP000253769"/>
    </source>
</evidence>
<name>A0A369WBV1_9GAMM</name>
<organism evidence="2 3">
    <name type="scientific">Motiliproteus coralliicola</name>
    <dbReference type="NCBI Taxonomy" id="2283196"/>
    <lineage>
        <taxon>Bacteria</taxon>
        <taxon>Pseudomonadati</taxon>
        <taxon>Pseudomonadota</taxon>
        <taxon>Gammaproteobacteria</taxon>
        <taxon>Oceanospirillales</taxon>
        <taxon>Oceanospirillaceae</taxon>
        <taxon>Motiliproteus</taxon>
    </lineage>
</organism>
<keyword evidence="3" id="KW-1185">Reference proteome</keyword>
<feature type="chain" id="PRO_5017019202" description="DUF1311 domain-containing protein" evidence="1">
    <location>
        <begin position="19"/>
        <end position="99"/>
    </location>
</feature>
<evidence type="ECO:0008006" key="4">
    <source>
        <dbReference type="Google" id="ProtNLM"/>
    </source>
</evidence>
<dbReference type="AlphaFoldDB" id="A0A369WBV1"/>
<accession>A0A369WBV1</accession>
<comment type="caution">
    <text evidence="2">The sequence shown here is derived from an EMBL/GenBank/DDBJ whole genome shotgun (WGS) entry which is preliminary data.</text>
</comment>
<feature type="signal peptide" evidence="1">
    <location>
        <begin position="1"/>
        <end position="18"/>
    </location>
</feature>
<proteinExistence type="predicted"/>
<evidence type="ECO:0000313" key="2">
    <source>
        <dbReference type="EMBL" id="RDE19498.1"/>
    </source>
</evidence>
<protein>
    <recommendedName>
        <fullName evidence="4">DUF1311 domain-containing protein</fullName>
    </recommendedName>
</protein>
<evidence type="ECO:0000256" key="1">
    <source>
        <dbReference type="SAM" id="SignalP"/>
    </source>
</evidence>
<gene>
    <name evidence="2" type="ORF">DV711_11445</name>
</gene>
<dbReference type="EMBL" id="QQOH01000003">
    <property type="protein sequence ID" value="RDE19498.1"/>
    <property type="molecule type" value="Genomic_DNA"/>
</dbReference>
<dbReference type="RefSeq" id="WP_114695843.1">
    <property type="nucleotide sequence ID" value="NZ_QQOH01000003.1"/>
</dbReference>
<reference evidence="2 3" key="1">
    <citation type="submission" date="2018-07" db="EMBL/GenBank/DDBJ databases">
        <title>Motiliproteus coralliicola sp. nov., a bacterium isolated from Coral.</title>
        <authorList>
            <person name="Wang G."/>
        </authorList>
    </citation>
    <scope>NUCLEOTIDE SEQUENCE [LARGE SCALE GENOMIC DNA]</scope>
    <source>
        <strain evidence="2 3">C34</strain>
    </source>
</reference>
<keyword evidence="1" id="KW-0732">Signal</keyword>
<sequence length="99" mass="11864">MARIVVLLLALLSFNSYAETPNNIATLCKSQWPGNKGMQTFCIKEKRNYQDWMKYVRKRVYRDVSEREKIDECILDHKPDYREAYDCYFNDGVFNISFF</sequence>
<dbReference type="Proteomes" id="UP000253769">
    <property type="component" value="Unassembled WGS sequence"/>
</dbReference>